<sequence length="189" mass="21314">MNNLNLSNINELPEHGWGLKILFPVADELTYNRTPDDCQNCLKLVKNYDSSSETSSSKKTGVAILYQFLEALKNIINSLAKPPTNPANPPTPRQTIQLQVNSDLGALEEVLAWYQQLKTQPIPQPIWWQCQIALAEGFTNAVNHAHKNLPCTTPIHLQVTVFNESLEICIWDYGPPFDLQAEFKNSQQN</sequence>
<reference evidence="2 3" key="1">
    <citation type="submission" date="2023-12" db="EMBL/GenBank/DDBJ databases">
        <title>Baltic Sea Cyanobacteria.</title>
        <authorList>
            <person name="Delbaje E."/>
            <person name="Fewer D.P."/>
            <person name="Shishido T.K."/>
        </authorList>
    </citation>
    <scope>NUCLEOTIDE SEQUENCE [LARGE SCALE GENOMIC DNA]</scope>
    <source>
        <strain evidence="2 3">CCNP 1315</strain>
    </source>
</reference>
<keyword evidence="3" id="KW-1185">Reference proteome</keyword>
<feature type="domain" description="Histidine kinase/HSP90-like ATPase" evidence="1">
    <location>
        <begin position="101"/>
        <end position="185"/>
    </location>
</feature>
<dbReference type="EMBL" id="JAYGHT010000023">
    <property type="protein sequence ID" value="MEA5519178.1"/>
    <property type="molecule type" value="Genomic_DNA"/>
</dbReference>
<keyword evidence="2" id="KW-0547">Nucleotide-binding</keyword>
<dbReference type="GO" id="GO:0005524">
    <property type="term" value="F:ATP binding"/>
    <property type="evidence" value="ECO:0007669"/>
    <property type="project" value="UniProtKB-KW"/>
</dbReference>
<dbReference type="SUPFAM" id="SSF55874">
    <property type="entry name" value="ATPase domain of HSP90 chaperone/DNA topoisomerase II/histidine kinase"/>
    <property type="match status" value="1"/>
</dbReference>
<comment type="caution">
    <text evidence="2">The sequence shown here is derived from an EMBL/GenBank/DDBJ whole genome shotgun (WGS) entry which is preliminary data.</text>
</comment>
<evidence type="ECO:0000259" key="1">
    <source>
        <dbReference type="Pfam" id="PF13581"/>
    </source>
</evidence>
<name>A0ABU5TZ36_9CYAN</name>
<dbReference type="Gene3D" id="3.30.565.10">
    <property type="entry name" value="Histidine kinase-like ATPase, C-terminal domain"/>
    <property type="match status" value="1"/>
</dbReference>
<proteinExistence type="predicted"/>
<evidence type="ECO:0000313" key="2">
    <source>
        <dbReference type="EMBL" id="MEA5519178.1"/>
    </source>
</evidence>
<organism evidence="2 3">
    <name type="scientific">Limnoraphis robusta CCNP1315</name>
    <dbReference type="NCBI Taxonomy" id="3110306"/>
    <lineage>
        <taxon>Bacteria</taxon>
        <taxon>Bacillati</taxon>
        <taxon>Cyanobacteriota</taxon>
        <taxon>Cyanophyceae</taxon>
        <taxon>Oscillatoriophycideae</taxon>
        <taxon>Oscillatoriales</taxon>
        <taxon>Sirenicapillariaceae</taxon>
        <taxon>Limnoraphis</taxon>
    </lineage>
</organism>
<evidence type="ECO:0000313" key="3">
    <source>
        <dbReference type="Proteomes" id="UP001301728"/>
    </source>
</evidence>
<gene>
    <name evidence="2" type="ORF">VB854_09465</name>
</gene>
<dbReference type="Proteomes" id="UP001301728">
    <property type="component" value="Unassembled WGS sequence"/>
</dbReference>
<dbReference type="Pfam" id="PF13581">
    <property type="entry name" value="HATPase_c_2"/>
    <property type="match status" value="1"/>
</dbReference>
<accession>A0ABU5TZ36</accession>
<keyword evidence="2" id="KW-0067">ATP-binding</keyword>
<protein>
    <submittedName>
        <fullName evidence="2">ATP-binding protein</fullName>
    </submittedName>
</protein>
<dbReference type="CDD" id="cd16936">
    <property type="entry name" value="HATPase_RsbW-like"/>
    <property type="match status" value="1"/>
</dbReference>
<dbReference type="RefSeq" id="WP_323217663.1">
    <property type="nucleotide sequence ID" value="NZ_JAYGHT010000023.1"/>
</dbReference>
<dbReference type="InterPro" id="IPR036890">
    <property type="entry name" value="HATPase_C_sf"/>
</dbReference>
<dbReference type="InterPro" id="IPR003594">
    <property type="entry name" value="HATPase_dom"/>
</dbReference>